<dbReference type="Pfam" id="PF13370">
    <property type="entry name" value="Fer4_13"/>
    <property type="match status" value="1"/>
</dbReference>
<evidence type="ECO:0000313" key="2">
    <source>
        <dbReference type="EMBL" id="KAK4768367.1"/>
    </source>
</evidence>
<dbReference type="Gene3D" id="1.10.287.110">
    <property type="entry name" value="DnaJ domain"/>
    <property type="match status" value="1"/>
</dbReference>
<gene>
    <name evidence="2" type="ORF">SAY87_003508</name>
</gene>
<dbReference type="SUPFAM" id="SSF46565">
    <property type="entry name" value="Chaperone J-domain"/>
    <property type="match status" value="1"/>
</dbReference>
<protein>
    <recommendedName>
        <fullName evidence="1">J domain-containing protein</fullName>
    </recommendedName>
</protein>
<sequence length="260" mass="28901">MEFLHLCCSSNSVLAFSPTLRHSHTSLLSYSQPHRLSPSRPRLTANCRGGIRGDGPLSTTSAYEILGVDSGCSEAELKAAFRAKVKKYHPDVSRDGDSDTVIRRVIQAYQILSNYSRSEIIERECLDPFDEPECEAFDLFVNELLCMGKGCPYPCVETAPQAFTFATSTGTARATSQGTGEDSQVQAAVGQCPRSCIHYVTPSQRIILGELLDSIMDVPYDTSAEADLLYSLIVKARFENNRYRKPNKQPRDSSEHVDWY</sequence>
<dbReference type="PANTHER" id="PTHR45295:SF3">
    <property type="entry name" value="CHAPERONE DNAJ-DOMAIN SUPERFAMILY PROTEIN"/>
    <property type="match status" value="1"/>
</dbReference>
<accession>A0AAN7KSP1</accession>
<organism evidence="2 3">
    <name type="scientific">Trapa incisa</name>
    <dbReference type="NCBI Taxonomy" id="236973"/>
    <lineage>
        <taxon>Eukaryota</taxon>
        <taxon>Viridiplantae</taxon>
        <taxon>Streptophyta</taxon>
        <taxon>Embryophyta</taxon>
        <taxon>Tracheophyta</taxon>
        <taxon>Spermatophyta</taxon>
        <taxon>Magnoliopsida</taxon>
        <taxon>eudicotyledons</taxon>
        <taxon>Gunneridae</taxon>
        <taxon>Pentapetalae</taxon>
        <taxon>rosids</taxon>
        <taxon>malvids</taxon>
        <taxon>Myrtales</taxon>
        <taxon>Lythraceae</taxon>
        <taxon>Trapa</taxon>
    </lineage>
</organism>
<dbReference type="InterPro" id="IPR001623">
    <property type="entry name" value="DnaJ_domain"/>
</dbReference>
<dbReference type="CDD" id="cd06257">
    <property type="entry name" value="DnaJ"/>
    <property type="match status" value="1"/>
</dbReference>
<evidence type="ECO:0000259" key="1">
    <source>
        <dbReference type="PROSITE" id="PS50076"/>
    </source>
</evidence>
<dbReference type="PROSITE" id="PS50076">
    <property type="entry name" value="DNAJ_2"/>
    <property type="match status" value="1"/>
</dbReference>
<dbReference type="PRINTS" id="PR00625">
    <property type="entry name" value="JDOMAIN"/>
</dbReference>
<feature type="domain" description="J" evidence="1">
    <location>
        <begin position="61"/>
        <end position="130"/>
    </location>
</feature>
<dbReference type="InterPro" id="IPR036869">
    <property type="entry name" value="J_dom_sf"/>
</dbReference>
<keyword evidence="3" id="KW-1185">Reference proteome</keyword>
<dbReference type="AlphaFoldDB" id="A0AAN7KSP1"/>
<reference evidence="2 3" key="1">
    <citation type="journal article" date="2023" name="Hortic Res">
        <title>Pangenome of water caltrop reveals structural variations and asymmetric subgenome divergence after allopolyploidization.</title>
        <authorList>
            <person name="Zhang X."/>
            <person name="Chen Y."/>
            <person name="Wang L."/>
            <person name="Yuan Y."/>
            <person name="Fang M."/>
            <person name="Shi L."/>
            <person name="Lu R."/>
            <person name="Comes H.P."/>
            <person name="Ma Y."/>
            <person name="Chen Y."/>
            <person name="Huang G."/>
            <person name="Zhou Y."/>
            <person name="Zheng Z."/>
            <person name="Qiu Y."/>
        </authorList>
    </citation>
    <scope>NUCLEOTIDE SEQUENCE [LARGE SCALE GENOMIC DNA]</scope>
    <source>
        <tissue evidence="2">Roots</tissue>
    </source>
</reference>
<dbReference type="PANTHER" id="PTHR45295">
    <property type="entry name" value="CHAPERONE PROTEIN DNAJ C76, CHLOROPLASTIC"/>
    <property type="match status" value="1"/>
</dbReference>
<evidence type="ECO:0000313" key="3">
    <source>
        <dbReference type="Proteomes" id="UP001345219"/>
    </source>
</evidence>
<name>A0AAN7KSP1_9MYRT</name>
<dbReference type="EMBL" id="JAXIOK010000006">
    <property type="protein sequence ID" value="KAK4768367.1"/>
    <property type="molecule type" value="Genomic_DNA"/>
</dbReference>
<dbReference type="SMART" id="SM00271">
    <property type="entry name" value="DnaJ"/>
    <property type="match status" value="1"/>
</dbReference>
<dbReference type="Pfam" id="PF00226">
    <property type="entry name" value="DnaJ"/>
    <property type="match status" value="1"/>
</dbReference>
<dbReference type="Gene3D" id="3.30.70.20">
    <property type="match status" value="1"/>
</dbReference>
<comment type="caution">
    <text evidence="2">The sequence shown here is derived from an EMBL/GenBank/DDBJ whole genome shotgun (WGS) entry which is preliminary data.</text>
</comment>
<proteinExistence type="predicted"/>
<dbReference type="Proteomes" id="UP001345219">
    <property type="component" value="Chromosome 3"/>
</dbReference>